<dbReference type="Gene3D" id="1.10.10.10">
    <property type="entry name" value="Winged helix-like DNA-binding domain superfamily/Winged helix DNA-binding domain"/>
    <property type="match status" value="1"/>
</dbReference>
<dbReference type="RefSeq" id="WP_015899007.1">
    <property type="nucleotide sequence ID" value="NC_012440.1"/>
</dbReference>
<reference evidence="7 8" key="1">
    <citation type="journal article" date="2009" name="J. Bacteriol.">
        <title>Complete and draft genome sequences of six members of the Aquificales.</title>
        <authorList>
            <person name="Reysenbach A.L."/>
            <person name="Hamamura N."/>
            <person name="Podar M."/>
            <person name="Griffiths E."/>
            <person name="Ferreira S."/>
            <person name="Hochstein R."/>
            <person name="Heidelberg J."/>
            <person name="Johnson J."/>
            <person name="Mead D."/>
            <person name="Pohorille A."/>
            <person name="Sarmiento M."/>
            <person name="Schweighofer K."/>
            <person name="Seshadri R."/>
            <person name="Voytek M.A."/>
        </authorList>
    </citation>
    <scope>NUCLEOTIDE SEQUENCE [LARGE SCALE GENOMIC DNA]</scope>
    <source>
        <strain evidence="8">DSM 14350 / EX-H1</strain>
    </source>
</reference>
<dbReference type="Pfam" id="PF21982">
    <property type="entry name" value="RecX_HTH1"/>
    <property type="match status" value="1"/>
</dbReference>
<dbReference type="InterPro" id="IPR036388">
    <property type="entry name" value="WH-like_DNA-bd_sf"/>
</dbReference>
<dbReference type="PANTHER" id="PTHR33602:SF1">
    <property type="entry name" value="REGULATORY PROTEIN RECX FAMILY PROTEIN"/>
    <property type="match status" value="1"/>
</dbReference>
<dbReference type="EMBL" id="CP001230">
    <property type="protein sequence ID" value="ACO04903.1"/>
    <property type="molecule type" value="Genomic_DNA"/>
</dbReference>
<name>C0QSS8_PERMH</name>
<keyword evidence="4 5" id="KW-0963">Cytoplasm</keyword>
<evidence type="ECO:0000256" key="2">
    <source>
        <dbReference type="ARBA" id="ARBA00009695"/>
    </source>
</evidence>
<evidence type="ECO:0000256" key="3">
    <source>
        <dbReference type="ARBA" id="ARBA00018111"/>
    </source>
</evidence>
<evidence type="ECO:0000259" key="6">
    <source>
        <dbReference type="Pfam" id="PF21982"/>
    </source>
</evidence>
<comment type="function">
    <text evidence="5">Modulates RecA activity.</text>
</comment>
<dbReference type="eggNOG" id="COG2137">
    <property type="taxonomic scope" value="Bacteria"/>
</dbReference>
<protein>
    <recommendedName>
        <fullName evidence="3 5">Regulatory protein RecX</fullName>
    </recommendedName>
</protein>
<dbReference type="HOGENOM" id="CLU_066607_3_3_0"/>
<dbReference type="InterPro" id="IPR003783">
    <property type="entry name" value="Regulatory_RecX"/>
</dbReference>
<evidence type="ECO:0000313" key="8">
    <source>
        <dbReference type="Proteomes" id="UP000001366"/>
    </source>
</evidence>
<sequence length="139" mass="16530">MKREALSYAFKLLSKRDYFSSELKDKLVKKGFDPEESDQVVQYLVQKGYLDDQKLKERLSSLLKEKGKSPIYIKKKFYSKGVEPPEISYDEEFETAYNLLKKKYKKEKQFHTVVKFLKNRGFSYSVIIDVANKFLEEEE</sequence>
<evidence type="ECO:0000313" key="7">
    <source>
        <dbReference type="EMBL" id="ACO04903.1"/>
    </source>
</evidence>
<dbReference type="InterPro" id="IPR053926">
    <property type="entry name" value="RecX_HTH_1st"/>
</dbReference>
<dbReference type="Proteomes" id="UP000001366">
    <property type="component" value="Chromosome"/>
</dbReference>
<evidence type="ECO:0000256" key="1">
    <source>
        <dbReference type="ARBA" id="ARBA00004496"/>
    </source>
</evidence>
<evidence type="ECO:0000256" key="4">
    <source>
        <dbReference type="ARBA" id="ARBA00022490"/>
    </source>
</evidence>
<dbReference type="GO" id="GO:0005737">
    <property type="term" value="C:cytoplasm"/>
    <property type="evidence" value="ECO:0007669"/>
    <property type="project" value="UniProtKB-SubCell"/>
</dbReference>
<comment type="similarity">
    <text evidence="2 5">Belongs to the RecX family.</text>
</comment>
<dbReference type="AlphaFoldDB" id="C0QSS8"/>
<dbReference type="GO" id="GO:0006282">
    <property type="term" value="P:regulation of DNA repair"/>
    <property type="evidence" value="ECO:0007669"/>
    <property type="project" value="UniProtKB-UniRule"/>
</dbReference>
<dbReference type="KEGG" id="pmx:PERMA_1971"/>
<gene>
    <name evidence="5 7" type="primary">recX</name>
    <name evidence="7" type="ordered locus">PERMA_1971</name>
</gene>
<dbReference type="PANTHER" id="PTHR33602">
    <property type="entry name" value="REGULATORY PROTEIN RECX FAMILY PROTEIN"/>
    <property type="match status" value="1"/>
</dbReference>
<dbReference type="STRING" id="123214.PERMA_1971"/>
<comment type="subcellular location">
    <subcellularLocation>
        <location evidence="1 5">Cytoplasm</location>
    </subcellularLocation>
</comment>
<dbReference type="PaxDb" id="123214-PERMA_1971"/>
<dbReference type="OrthoDB" id="9804967at2"/>
<accession>C0QSS8</accession>
<feature type="domain" description="RecX first three-helical" evidence="6">
    <location>
        <begin position="5"/>
        <end position="44"/>
    </location>
</feature>
<keyword evidence="8" id="KW-1185">Reference proteome</keyword>
<dbReference type="HAMAP" id="MF_01114">
    <property type="entry name" value="RecX"/>
    <property type="match status" value="1"/>
</dbReference>
<organism evidence="7 8">
    <name type="scientific">Persephonella marina (strain DSM 14350 / EX-H1)</name>
    <dbReference type="NCBI Taxonomy" id="123214"/>
    <lineage>
        <taxon>Bacteria</taxon>
        <taxon>Pseudomonadati</taxon>
        <taxon>Aquificota</taxon>
        <taxon>Aquificia</taxon>
        <taxon>Aquificales</taxon>
        <taxon>Hydrogenothermaceae</taxon>
        <taxon>Persephonella</taxon>
    </lineage>
</organism>
<evidence type="ECO:0000256" key="5">
    <source>
        <dbReference type="HAMAP-Rule" id="MF_01114"/>
    </source>
</evidence>
<proteinExistence type="inferred from homology"/>